<comment type="cofactor">
    <cofactor evidence="1">
        <name>Ca(2+)</name>
        <dbReference type="ChEBI" id="CHEBI:29108"/>
    </cofactor>
</comment>
<dbReference type="Gene3D" id="2.70.98.10">
    <property type="match status" value="2"/>
</dbReference>
<dbReference type="GO" id="GO:0005737">
    <property type="term" value="C:cytoplasm"/>
    <property type="evidence" value="ECO:0007669"/>
    <property type="project" value="TreeGrafter"/>
</dbReference>
<evidence type="ECO:0000256" key="1">
    <source>
        <dbReference type="ARBA" id="ARBA00001913"/>
    </source>
</evidence>
<dbReference type="SUPFAM" id="SSF74650">
    <property type="entry name" value="Galactose mutarotase-like"/>
    <property type="match status" value="1"/>
</dbReference>
<keyword evidence="3" id="KW-0106">Calcium</keyword>
<dbReference type="STRING" id="883158.HMPREF9140_01178"/>
<comment type="subunit">
    <text evidence="2">Monomer.</text>
</comment>
<dbReference type="InterPro" id="IPR014718">
    <property type="entry name" value="GH-type_carb-bd"/>
</dbReference>
<organism evidence="5 6">
    <name type="scientific">Prevotella micans F0438</name>
    <dbReference type="NCBI Taxonomy" id="883158"/>
    <lineage>
        <taxon>Bacteria</taxon>
        <taxon>Pseudomonadati</taxon>
        <taxon>Bacteroidota</taxon>
        <taxon>Bacteroidia</taxon>
        <taxon>Bacteroidales</taxon>
        <taxon>Prevotellaceae</taxon>
        <taxon>Prevotella</taxon>
    </lineage>
</organism>
<dbReference type="GO" id="GO:0030246">
    <property type="term" value="F:carbohydrate binding"/>
    <property type="evidence" value="ECO:0007669"/>
    <property type="project" value="InterPro"/>
</dbReference>
<proteinExistence type="predicted"/>
<sequence>MKHSILTLLLCLATIASAAQEKKTMKLVNSNGMEAVITNYGARLMRLTAHNWNGRLEPIVKGYAQPEDYEQNPTLGATIFGFGETKNHELARKIWEVTAADNQTISMRCSIDKGETTVTVVYTLTDQNALDIDYRITCKHPTELRITNGIVFNLTGDCNRSILKEHLWLDSRHINTSDPSGRPTGKLESVKHTAMNFIHPHELGERIGWLDNGYHHAFQLKHPDDIRRPAAILFDAQSGRAMTVYTSEPTLRINSHGPASTGISFQPLSCGYKAGDTPVETTLLPGLVFHSATVFLFTTDPPVIMKPAQENSQPTQ</sequence>
<name>H1Q2P0_9BACT</name>
<evidence type="ECO:0000313" key="5">
    <source>
        <dbReference type="EMBL" id="EHO70323.1"/>
    </source>
</evidence>
<keyword evidence="4" id="KW-0732">Signal</keyword>
<evidence type="ECO:0000256" key="4">
    <source>
        <dbReference type="SAM" id="SignalP"/>
    </source>
</evidence>
<protein>
    <recommendedName>
        <fullName evidence="7">Aldose 1-epimerase</fullName>
    </recommendedName>
</protein>
<feature type="chain" id="PRO_5003553706" description="Aldose 1-epimerase" evidence="4">
    <location>
        <begin position="19"/>
        <end position="316"/>
    </location>
</feature>
<dbReference type="InterPro" id="IPR011013">
    <property type="entry name" value="Gal_mutarotase_sf_dom"/>
</dbReference>
<dbReference type="InterPro" id="IPR008183">
    <property type="entry name" value="Aldose_1/G6P_1-epimerase"/>
</dbReference>
<evidence type="ECO:0008006" key="7">
    <source>
        <dbReference type="Google" id="ProtNLM"/>
    </source>
</evidence>
<dbReference type="GO" id="GO:0004034">
    <property type="term" value="F:aldose 1-epimerase activity"/>
    <property type="evidence" value="ECO:0007669"/>
    <property type="project" value="TreeGrafter"/>
</dbReference>
<gene>
    <name evidence="5" type="ORF">HMPREF9140_01178</name>
</gene>
<accession>H1Q2P0</accession>
<dbReference type="PANTHER" id="PTHR10091">
    <property type="entry name" value="ALDOSE-1-EPIMERASE"/>
    <property type="match status" value="1"/>
</dbReference>
<dbReference type="PATRIC" id="fig|883158.3.peg.1185"/>
<feature type="signal peptide" evidence="4">
    <location>
        <begin position="1"/>
        <end position="18"/>
    </location>
</feature>
<comment type="caution">
    <text evidence="5">The sequence shown here is derived from an EMBL/GenBank/DDBJ whole genome shotgun (WGS) entry which is preliminary data.</text>
</comment>
<dbReference type="GO" id="GO:0006006">
    <property type="term" value="P:glucose metabolic process"/>
    <property type="evidence" value="ECO:0007669"/>
    <property type="project" value="TreeGrafter"/>
</dbReference>
<dbReference type="PANTHER" id="PTHR10091:SF0">
    <property type="entry name" value="GALACTOSE MUTAROTASE"/>
    <property type="match status" value="1"/>
</dbReference>
<reference evidence="5 6" key="1">
    <citation type="submission" date="2011-12" db="EMBL/GenBank/DDBJ databases">
        <title>The Genome Sequence of Prevotella micans F0438.</title>
        <authorList>
            <consortium name="The Broad Institute Genome Sequencing Platform"/>
            <person name="Earl A."/>
            <person name="Ward D."/>
            <person name="Feldgarden M."/>
            <person name="Gevers D."/>
            <person name="Izard J."/>
            <person name="Baranova O.V."/>
            <person name="Blanton J.M."/>
            <person name="Wade W.G."/>
            <person name="Dewhirst F.E."/>
            <person name="Young S.K."/>
            <person name="Zeng Q."/>
            <person name="Gargeya S."/>
            <person name="Fitzgerald M."/>
            <person name="Haas B."/>
            <person name="Abouelleil A."/>
            <person name="Alvarado L."/>
            <person name="Arachchi H.M."/>
            <person name="Berlin A."/>
            <person name="Chapman S.B."/>
            <person name="Gearin G."/>
            <person name="Goldberg J."/>
            <person name="Griggs A."/>
            <person name="Gujja S."/>
            <person name="Hansen M."/>
            <person name="Heiman D."/>
            <person name="Howarth C."/>
            <person name="Larimer J."/>
            <person name="Lui A."/>
            <person name="MacDonald P.J.P."/>
            <person name="McCowen C."/>
            <person name="Montmayeur A."/>
            <person name="Murphy C."/>
            <person name="Neiman D."/>
            <person name="Pearson M."/>
            <person name="Priest M."/>
            <person name="Roberts A."/>
            <person name="Saif S."/>
            <person name="Shea T."/>
            <person name="Sisk P."/>
            <person name="Stolte C."/>
            <person name="Sykes S."/>
            <person name="Wortman J."/>
            <person name="Nusbaum C."/>
            <person name="Birren B."/>
        </authorList>
    </citation>
    <scope>NUCLEOTIDE SEQUENCE [LARGE SCALE GENOMIC DNA]</scope>
    <source>
        <strain evidence="5 6">F0438</strain>
    </source>
</reference>
<dbReference type="Pfam" id="PF01263">
    <property type="entry name" value="Aldose_epim"/>
    <property type="match status" value="1"/>
</dbReference>
<keyword evidence="6" id="KW-1185">Reference proteome</keyword>
<dbReference type="EMBL" id="AGWK01000034">
    <property type="protein sequence ID" value="EHO70323.1"/>
    <property type="molecule type" value="Genomic_DNA"/>
</dbReference>
<dbReference type="Proteomes" id="UP000016023">
    <property type="component" value="Unassembled WGS sequence"/>
</dbReference>
<dbReference type="AlphaFoldDB" id="H1Q2P0"/>
<evidence type="ECO:0000313" key="6">
    <source>
        <dbReference type="Proteomes" id="UP000016023"/>
    </source>
</evidence>
<dbReference type="eggNOG" id="COG2017">
    <property type="taxonomic scope" value="Bacteria"/>
</dbReference>
<dbReference type="HOGENOM" id="CLU_876785_0_0_10"/>
<evidence type="ECO:0000256" key="3">
    <source>
        <dbReference type="ARBA" id="ARBA00022837"/>
    </source>
</evidence>
<dbReference type="GO" id="GO:0033499">
    <property type="term" value="P:galactose catabolic process via UDP-galactose, Leloir pathway"/>
    <property type="evidence" value="ECO:0007669"/>
    <property type="project" value="TreeGrafter"/>
</dbReference>
<dbReference type="RefSeq" id="WP_006952483.1">
    <property type="nucleotide sequence ID" value="NZ_JH594522.1"/>
</dbReference>
<evidence type="ECO:0000256" key="2">
    <source>
        <dbReference type="ARBA" id="ARBA00011245"/>
    </source>
</evidence>